<evidence type="ECO:0000256" key="6">
    <source>
        <dbReference type="ARBA" id="ARBA00022989"/>
    </source>
</evidence>
<keyword evidence="6" id="KW-1133">Transmembrane helix</keyword>
<protein>
    <recommendedName>
        <fullName evidence="8">Glycosyltransferase family 92 protein</fullName>
        <ecNumber evidence="8">2.4.1.-</ecNumber>
    </recommendedName>
</protein>
<dbReference type="PANTHER" id="PTHR21645">
    <property type="entry name" value="GLYCOSYLTRANSFERASE FAMILY 92 PROTEIN"/>
    <property type="match status" value="1"/>
</dbReference>
<keyword evidence="7" id="KW-0472">Membrane</keyword>
<dbReference type="InterPro" id="IPR052012">
    <property type="entry name" value="GTase_92"/>
</dbReference>
<evidence type="ECO:0000256" key="2">
    <source>
        <dbReference type="ARBA" id="ARBA00007647"/>
    </source>
</evidence>
<keyword evidence="3 8" id="KW-0328">Glycosyltransferase</keyword>
<evidence type="ECO:0000256" key="1">
    <source>
        <dbReference type="ARBA" id="ARBA00004167"/>
    </source>
</evidence>
<evidence type="ECO:0000256" key="5">
    <source>
        <dbReference type="ARBA" id="ARBA00022692"/>
    </source>
</evidence>
<keyword evidence="10" id="KW-1185">Reference proteome</keyword>
<reference evidence="9" key="1">
    <citation type="submission" date="2007-07" db="EMBL/GenBank/DDBJ databases">
        <title>PCAP assembly of the Caenorhabditis remanei genome.</title>
        <authorList>
            <consortium name="The Caenorhabditis remanei Sequencing Consortium"/>
            <person name="Wilson R.K."/>
        </authorList>
    </citation>
    <scope>NUCLEOTIDE SEQUENCE [LARGE SCALE GENOMIC DNA]</scope>
    <source>
        <strain evidence="9">PB4641</strain>
    </source>
</reference>
<dbReference type="PANTHER" id="PTHR21645:SF18">
    <property type="entry name" value="GLYCOSYLTRANSFERASE FAMILY 92 PROTEIN"/>
    <property type="match status" value="1"/>
</dbReference>
<keyword evidence="5" id="KW-0812">Transmembrane</keyword>
<evidence type="ECO:0000256" key="4">
    <source>
        <dbReference type="ARBA" id="ARBA00022679"/>
    </source>
</evidence>
<keyword evidence="4 8" id="KW-0808">Transferase</keyword>
<evidence type="ECO:0000313" key="9">
    <source>
        <dbReference type="EMBL" id="EFO99711.1"/>
    </source>
</evidence>
<dbReference type="InParanoid" id="E3LK45"/>
<dbReference type="GO" id="GO:0016757">
    <property type="term" value="F:glycosyltransferase activity"/>
    <property type="evidence" value="ECO:0007669"/>
    <property type="project" value="UniProtKB-UniRule"/>
</dbReference>
<dbReference type="EC" id="2.4.1.-" evidence="8"/>
<dbReference type="Pfam" id="PF01697">
    <property type="entry name" value="Glyco_transf_92"/>
    <property type="match status" value="2"/>
</dbReference>
<name>E3LK45_CAERE</name>
<evidence type="ECO:0000313" key="10">
    <source>
        <dbReference type="Proteomes" id="UP000008281"/>
    </source>
</evidence>
<dbReference type="AlphaFoldDB" id="E3LK45"/>
<sequence length="522" mass="61424">MEVSFDFHTLSLSDLLQIPFRQPRVTAPAPVILCISPQFVAEQWQIFVTHAHIAHYFGGHLHLYVTSMLESYFNLVKEYEKLGYVTVDYWMRYKFKNKTFDSPEPNSNVEWRNQAGAHTDCLLQYKEVASFITFVDLDDVLVPRGFDSYYEEFSSLFYFHPNILTFQYPKREIMLHNKPTIDDINLVEQFCHPWFATTTDTGKIVARPVDLDSMWIHRSFYVPDKKFYVVNHNFLLHMQRPVDTNGQDPITYEMKAFSIFKNLKLNESVLEPVQNELEKHALYACLLLDCCEPGAGFCREEVASFITFVDLDDVLVPRGFDSYYEEFSSLFYFHPNILTFQYPKREIMLHNKPTIDDINLVEQFCHPWFATTTDTGKIVARPVDLDSMWIHRSFYVPDKKFYVVNHNFLLHMQRPVDTNGQDPITYEMKAFSIFKNLKLNESVLEPVQNELEKLLNSSSFQKVASKLPTHAYYFPIMFRCYYEKYYRSLDNTCPNGEGCLMTPITFHYHTNSRWSSDIGCYT</sequence>
<dbReference type="InterPro" id="IPR008166">
    <property type="entry name" value="Glyco_transf_92"/>
</dbReference>
<evidence type="ECO:0000256" key="3">
    <source>
        <dbReference type="ARBA" id="ARBA00022676"/>
    </source>
</evidence>
<gene>
    <name evidence="9" type="ORF">CRE_18770</name>
</gene>
<comment type="similarity">
    <text evidence="2 8">Belongs to the glycosyltransferase 92 family.</text>
</comment>
<dbReference type="OMA" id="RCYYEKY"/>
<dbReference type="Proteomes" id="UP000008281">
    <property type="component" value="Unassembled WGS sequence"/>
</dbReference>
<comment type="subcellular location">
    <subcellularLocation>
        <location evidence="1">Membrane</location>
        <topology evidence="1">Single-pass membrane protein</topology>
    </subcellularLocation>
</comment>
<dbReference type="HOGENOM" id="CLU_521998_0_0_1"/>
<organism evidence="10">
    <name type="scientific">Caenorhabditis remanei</name>
    <name type="common">Caenorhabditis vulgaris</name>
    <dbReference type="NCBI Taxonomy" id="31234"/>
    <lineage>
        <taxon>Eukaryota</taxon>
        <taxon>Metazoa</taxon>
        <taxon>Ecdysozoa</taxon>
        <taxon>Nematoda</taxon>
        <taxon>Chromadorea</taxon>
        <taxon>Rhabditida</taxon>
        <taxon>Rhabditina</taxon>
        <taxon>Rhabditomorpha</taxon>
        <taxon>Rhabditoidea</taxon>
        <taxon>Rhabditidae</taxon>
        <taxon>Peloderinae</taxon>
        <taxon>Caenorhabditis</taxon>
    </lineage>
</organism>
<dbReference type="OrthoDB" id="2526284at2759"/>
<dbReference type="EMBL" id="DS268410">
    <property type="protein sequence ID" value="EFO99711.1"/>
    <property type="molecule type" value="Genomic_DNA"/>
</dbReference>
<dbReference type="eggNOG" id="KOG4735">
    <property type="taxonomic scope" value="Eukaryota"/>
</dbReference>
<dbReference type="GO" id="GO:0016020">
    <property type="term" value="C:membrane"/>
    <property type="evidence" value="ECO:0007669"/>
    <property type="project" value="UniProtKB-SubCell"/>
</dbReference>
<evidence type="ECO:0000256" key="7">
    <source>
        <dbReference type="ARBA" id="ARBA00023136"/>
    </source>
</evidence>
<accession>E3LK45</accession>
<evidence type="ECO:0000256" key="8">
    <source>
        <dbReference type="RuleBase" id="RU366017"/>
    </source>
</evidence>
<proteinExistence type="inferred from homology"/>